<dbReference type="InterPro" id="IPR007053">
    <property type="entry name" value="LRAT_dom"/>
</dbReference>
<organism evidence="2 3">
    <name type="scientific">Macrostomum lignano</name>
    <dbReference type="NCBI Taxonomy" id="282301"/>
    <lineage>
        <taxon>Eukaryota</taxon>
        <taxon>Metazoa</taxon>
        <taxon>Spiralia</taxon>
        <taxon>Lophotrochozoa</taxon>
        <taxon>Platyhelminthes</taxon>
        <taxon>Rhabditophora</taxon>
        <taxon>Macrostomorpha</taxon>
        <taxon>Macrostomida</taxon>
        <taxon>Macrostomidae</taxon>
        <taxon>Macrostomum</taxon>
    </lineage>
</organism>
<protein>
    <recommendedName>
        <fullName evidence="1">LRAT domain-containing protein</fullName>
    </recommendedName>
</protein>
<dbReference type="Gene3D" id="3.90.1720.10">
    <property type="entry name" value="endopeptidase domain like (from Nostoc punctiforme)"/>
    <property type="match status" value="1"/>
</dbReference>
<sequence>KSFTQKFRKMCVGFTNGYDDFSASRADDALKAMVPGSAISFNRVALGHFAIFLGSAISFNRVALGHFAIFLGWAFPRGGQSDPVPLLCHFSGEVASNARVSVRIDDFRDVVGLSPIRVFHCKCSAEKRARVVLDCLKRVGETNYNLMKNNCEHFVREVINGKGEKKSYQARLAVLQIPRLPLGTVFWSSSSSALAMKCCKISLTNGSYGLFDPLMDLLEIMVDNNGLSATVQKYAKCTADFFACKDARFVQELYHSSSNQVVCRPCREGCHGGSLTNCVSYVISDVCRCSHGRQESEEPAELIDEPELPAAALGLFNDPSIDALCELEIRRFKRRKKR</sequence>
<evidence type="ECO:0000313" key="2">
    <source>
        <dbReference type="EMBL" id="PAA73137.1"/>
    </source>
</evidence>
<reference evidence="2 3" key="1">
    <citation type="submission" date="2017-06" db="EMBL/GenBank/DDBJ databases">
        <title>A platform for efficient transgenesis in Macrostomum lignano, a flatworm model organism for stem cell research.</title>
        <authorList>
            <person name="Berezikov E."/>
        </authorList>
    </citation>
    <scope>NUCLEOTIDE SEQUENCE [LARGE SCALE GENOMIC DNA]</scope>
    <source>
        <strain evidence="2">DV1</strain>
        <tissue evidence="2">Whole organism</tissue>
    </source>
</reference>
<dbReference type="PROSITE" id="PS51934">
    <property type="entry name" value="LRAT"/>
    <property type="match status" value="1"/>
</dbReference>
<evidence type="ECO:0000259" key="1">
    <source>
        <dbReference type="PROSITE" id="PS51934"/>
    </source>
</evidence>
<dbReference type="EMBL" id="NIVC01001035">
    <property type="protein sequence ID" value="PAA73137.1"/>
    <property type="molecule type" value="Genomic_DNA"/>
</dbReference>
<dbReference type="OrthoDB" id="10051797at2759"/>
<comment type="caution">
    <text evidence="2">The sequence shown here is derived from an EMBL/GenBank/DDBJ whole genome shotgun (WGS) entry which is preliminary data.</text>
</comment>
<accession>A0A267FJ15</accession>
<feature type="domain" description="LRAT" evidence="1">
    <location>
        <begin position="56"/>
        <end position="169"/>
    </location>
</feature>
<dbReference type="AlphaFoldDB" id="A0A267FJ15"/>
<dbReference type="Proteomes" id="UP000215902">
    <property type="component" value="Unassembled WGS sequence"/>
</dbReference>
<feature type="non-terminal residue" evidence="2">
    <location>
        <position position="1"/>
    </location>
</feature>
<name>A0A267FJ15_9PLAT</name>
<dbReference type="Pfam" id="PF04970">
    <property type="entry name" value="LRAT"/>
    <property type="match status" value="1"/>
</dbReference>
<evidence type="ECO:0000313" key="3">
    <source>
        <dbReference type="Proteomes" id="UP000215902"/>
    </source>
</evidence>
<keyword evidence="3" id="KW-1185">Reference proteome</keyword>
<proteinExistence type="predicted"/>
<gene>
    <name evidence="2" type="ORF">BOX15_Mlig015909g1</name>
</gene>